<evidence type="ECO:0000256" key="1">
    <source>
        <dbReference type="ARBA" id="ARBA00004651"/>
    </source>
</evidence>
<evidence type="ECO:0000256" key="2">
    <source>
        <dbReference type="ARBA" id="ARBA00022475"/>
    </source>
</evidence>
<dbReference type="InterPro" id="IPR011701">
    <property type="entry name" value="MFS"/>
</dbReference>
<accession>A0ABU2KZF4</accession>
<sequence>MSAGDPPAPGTADPPRSERGVRAPLRYRDFRGLAAGRGLMYFGNSLATVALAFAVLDLTGSPVDLGIVLGARSVALIVFALLGGILADRLPRSVILQGACALAAASQAAIAAAVLTGAASVPLLAALSLVNGGVAAVGLPAAVSLTPQTVPAHLLRQANAVARMGIMLGMAVGMSAGGGAVGLVGPGWTLAADAAVFAAAGAAFGFVRVAPPATGGGGNPLRELAEGWTEFAARPWVWIVVLQFMVVNAVWSGGVKVLGPAVADATIGRGLWGVVLSAETFGALAGGLLAAPGQPRRALLFGVSLVALDALPLLTLGYAPAVPFLLPAMFLTGVALEQFGVAWEVSLQQNIPPEKLARVYSYDALGSFVALPLGETAAGPIAALVGIRPTLTGGAALIVLACLTALSVPGVRRLTTR</sequence>
<dbReference type="SUPFAM" id="SSF103473">
    <property type="entry name" value="MFS general substrate transporter"/>
    <property type="match status" value="1"/>
</dbReference>
<keyword evidence="8" id="KW-1185">Reference proteome</keyword>
<feature type="transmembrane region" description="Helical" evidence="6">
    <location>
        <begin position="65"/>
        <end position="87"/>
    </location>
</feature>
<evidence type="ECO:0000313" key="8">
    <source>
        <dbReference type="Proteomes" id="UP001183226"/>
    </source>
</evidence>
<protein>
    <submittedName>
        <fullName evidence="7">MFS transporter</fullName>
    </submittedName>
</protein>
<name>A0ABU2KZF4_9ACTN</name>
<feature type="transmembrane region" description="Helical" evidence="6">
    <location>
        <begin position="164"/>
        <end position="184"/>
    </location>
</feature>
<evidence type="ECO:0000313" key="7">
    <source>
        <dbReference type="EMBL" id="MDT0304650.1"/>
    </source>
</evidence>
<dbReference type="RefSeq" id="WP_311547155.1">
    <property type="nucleotide sequence ID" value="NZ_JAVREK010000027.1"/>
</dbReference>
<comment type="caution">
    <text evidence="7">The sequence shown here is derived from an EMBL/GenBank/DDBJ whole genome shotgun (WGS) entry which is preliminary data.</text>
</comment>
<feature type="transmembrane region" description="Helical" evidence="6">
    <location>
        <begin position="271"/>
        <end position="291"/>
    </location>
</feature>
<dbReference type="InterPro" id="IPR036259">
    <property type="entry name" value="MFS_trans_sf"/>
</dbReference>
<dbReference type="CDD" id="cd06173">
    <property type="entry name" value="MFS_MefA_like"/>
    <property type="match status" value="1"/>
</dbReference>
<feature type="transmembrane region" description="Helical" evidence="6">
    <location>
        <begin position="190"/>
        <end position="210"/>
    </location>
</feature>
<dbReference type="PANTHER" id="PTHR23513">
    <property type="entry name" value="INTEGRAL MEMBRANE EFFLUX PROTEIN-RELATED"/>
    <property type="match status" value="1"/>
</dbReference>
<evidence type="ECO:0000256" key="3">
    <source>
        <dbReference type="ARBA" id="ARBA00022692"/>
    </source>
</evidence>
<proteinExistence type="predicted"/>
<keyword evidence="5 6" id="KW-0472">Membrane</keyword>
<feature type="transmembrane region" description="Helical" evidence="6">
    <location>
        <begin position="298"/>
        <end position="318"/>
    </location>
</feature>
<feature type="transmembrane region" description="Helical" evidence="6">
    <location>
        <begin position="231"/>
        <end position="251"/>
    </location>
</feature>
<evidence type="ECO:0000256" key="5">
    <source>
        <dbReference type="ARBA" id="ARBA00023136"/>
    </source>
</evidence>
<dbReference type="EMBL" id="JAVREK010000027">
    <property type="protein sequence ID" value="MDT0304650.1"/>
    <property type="molecule type" value="Genomic_DNA"/>
</dbReference>
<dbReference type="Proteomes" id="UP001183226">
    <property type="component" value="Unassembled WGS sequence"/>
</dbReference>
<feature type="transmembrane region" description="Helical" evidence="6">
    <location>
        <begin position="94"/>
        <end position="115"/>
    </location>
</feature>
<dbReference type="PANTHER" id="PTHR23513:SF11">
    <property type="entry name" value="STAPHYLOFERRIN A TRANSPORTER"/>
    <property type="match status" value="1"/>
</dbReference>
<keyword evidence="3 6" id="KW-0812">Transmembrane</keyword>
<evidence type="ECO:0000256" key="6">
    <source>
        <dbReference type="SAM" id="Phobius"/>
    </source>
</evidence>
<dbReference type="Gene3D" id="1.20.1250.20">
    <property type="entry name" value="MFS general substrate transporter like domains"/>
    <property type="match status" value="1"/>
</dbReference>
<comment type="subcellular location">
    <subcellularLocation>
        <location evidence="1">Cell membrane</location>
        <topology evidence="1">Multi-pass membrane protein</topology>
    </subcellularLocation>
</comment>
<gene>
    <name evidence="7" type="ORF">RM446_21230</name>
</gene>
<reference evidence="8" key="1">
    <citation type="submission" date="2023-07" db="EMBL/GenBank/DDBJ databases">
        <title>30 novel species of actinomycetes from the DSMZ collection.</title>
        <authorList>
            <person name="Nouioui I."/>
        </authorList>
    </citation>
    <scope>NUCLEOTIDE SEQUENCE [LARGE SCALE GENOMIC DNA]</scope>
    <source>
        <strain evidence="8">DSM 45055</strain>
    </source>
</reference>
<feature type="transmembrane region" description="Helical" evidence="6">
    <location>
        <begin position="391"/>
        <end position="411"/>
    </location>
</feature>
<keyword evidence="2" id="KW-1003">Cell membrane</keyword>
<feature type="transmembrane region" description="Helical" evidence="6">
    <location>
        <begin position="121"/>
        <end position="143"/>
    </location>
</feature>
<evidence type="ECO:0000256" key="4">
    <source>
        <dbReference type="ARBA" id="ARBA00022989"/>
    </source>
</evidence>
<keyword evidence="4 6" id="KW-1133">Transmembrane helix</keyword>
<feature type="transmembrane region" description="Helical" evidence="6">
    <location>
        <begin position="38"/>
        <end position="59"/>
    </location>
</feature>
<organism evidence="7 8">
    <name type="scientific">Streptomonospora wellingtoniae</name>
    <dbReference type="NCBI Taxonomy" id="3075544"/>
    <lineage>
        <taxon>Bacteria</taxon>
        <taxon>Bacillati</taxon>
        <taxon>Actinomycetota</taxon>
        <taxon>Actinomycetes</taxon>
        <taxon>Streptosporangiales</taxon>
        <taxon>Nocardiopsidaceae</taxon>
        <taxon>Streptomonospora</taxon>
    </lineage>
</organism>
<dbReference type="Pfam" id="PF07690">
    <property type="entry name" value="MFS_1"/>
    <property type="match status" value="1"/>
</dbReference>